<comment type="caution">
    <text evidence="2">The sequence shown here is derived from an EMBL/GenBank/DDBJ whole genome shotgun (WGS) entry which is preliminary data.</text>
</comment>
<sequence>MRRLAVPLLLSSLPVFALVSSLGGCGWASRHDETAKPDGFLLHGYVSVPGASAGVTGTACLAPPSAPDIHEGGNVRIADDQGRTIAAATLAGGVLASDGTGFDCNFAFELRNASGGRAAYQISVGGRPALTFTTKELAEGKPAVVPVTDAVRASTSPS</sequence>
<reference evidence="2 3" key="1">
    <citation type="submission" date="2024-09" db="EMBL/GenBank/DDBJ databases">
        <authorList>
            <person name="Sun Q."/>
            <person name="Mori K."/>
        </authorList>
    </citation>
    <scope>NUCLEOTIDE SEQUENCE [LARGE SCALE GENOMIC DNA]</scope>
    <source>
        <strain evidence="2 3">JCM 3307</strain>
    </source>
</reference>
<keyword evidence="1" id="KW-0732">Signal</keyword>
<protein>
    <recommendedName>
        <fullName evidence="4">Lipoprotein</fullName>
    </recommendedName>
</protein>
<feature type="signal peptide" evidence="1">
    <location>
        <begin position="1"/>
        <end position="17"/>
    </location>
</feature>
<name>A0ABV5M664_9ACTN</name>
<organism evidence="2 3">
    <name type="scientific">Dactylosporangium vinaceum</name>
    <dbReference type="NCBI Taxonomy" id="53362"/>
    <lineage>
        <taxon>Bacteria</taxon>
        <taxon>Bacillati</taxon>
        <taxon>Actinomycetota</taxon>
        <taxon>Actinomycetes</taxon>
        <taxon>Micromonosporales</taxon>
        <taxon>Micromonosporaceae</taxon>
        <taxon>Dactylosporangium</taxon>
    </lineage>
</organism>
<evidence type="ECO:0000313" key="3">
    <source>
        <dbReference type="Proteomes" id="UP001589608"/>
    </source>
</evidence>
<keyword evidence="3" id="KW-1185">Reference proteome</keyword>
<evidence type="ECO:0000256" key="1">
    <source>
        <dbReference type="SAM" id="SignalP"/>
    </source>
</evidence>
<proteinExistence type="predicted"/>
<dbReference type="Proteomes" id="UP001589608">
    <property type="component" value="Unassembled WGS sequence"/>
</dbReference>
<accession>A0ABV5M664</accession>
<feature type="chain" id="PRO_5045494427" description="Lipoprotein" evidence="1">
    <location>
        <begin position="18"/>
        <end position="158"/>
    </location>
</feature>
<gene>
    <name evidence="2" type="ORF">ACFFTR_14795</name>
</gene>
<dbReference type="PROSITE" id="PS51257">
    <property type="entry name" value="PROKAR_LIPOPROTEIN"/>
    <property type="match status" value="1"/>
</dbReference>
<evidence type="ECO:0000313" key="2">
    <source>
        <dbReference type="EMBL" id="MFB9444344.1"/>
    </source>
</evidence>
<evidence type="ECO:0008006" key="4">
    <source>
        <dbReference type="Google" id="ProtNLM"/>
    </source>
</evidence>
<dbReference type="RefSeq" id="WP_223101424.1">
    <property type="nucleotide sequence ID" value="NZ_CP061913.1"/>
</dbReference>
<dbReference type="EMBL" id="JBHMCA010000026">
    <property type="protein sequence ID" value="MFB9444344.1"/>
    <property type="molecule type" value="Genomic_DNA"/>
</dbReference>